<feature type="transmembrane region" description="Helical" evidence="8">
    <location>
        <begin position="28"/>
        <end position="57"/>
    </location>
</feature>
<keyword evidence="6 8" id="KW-1133">Transmembrane helix</keyword>
<evidence type="ECO:0000256" key="2">
    <source>
        <dbReference type="ARBA" id="ARBA00010735"/>
    </source>
</evidence>
<evidence type="ECO:0000256" key="4">
    <source>
        <dbReference type="ARBA" id="ARBA00022475"/>
    </source>
</evidence>
<evidence type="ECO:0000256" key="7">
    <source>
        <dbReference type="ARBA" id="ARBA00023136"/>
    </source>
</evidence>
<dbReference type="InterPro" id="IPR011606">
    <property type="entry name" value="Brnchd-chn_aa_trnsp_permease"/>
</dbReference>
<feature type="transmembrane region" description="Helical" evidence="8">
    <location>
        <begin position="163"/>
        <end position="182"/>
    </location>
</feature>
<evidence type="ECO:0000256" key="5">
    <source>
        <dbReference type="ARBA" id="ARBA00022692"/>
    </source>
</evidence>
<dbReference type="STRING" id="321763.SAMN04488692_11756"/>
<dbReference type="Pfam" id="PF03591">
    <property type="entry name" value="AzlC"/>
    <property type="match status" value="1"/>
</dbReference>
<comment type="subcellular location">
    <subcellularLocation>
        <location evidence="1">Cell membrane</location>
        <topology evidence="1">Multi-pass membrane protein</topology>
    </subcellularLocation>
</comment>
<proteinExistence type="inferred from homology"/>
<feature type="transmembrane region" description="Helical" evidence="8">
    <location>
        <begin position="136"/>
        <end position="157"/>
    </location>
</feature>
<keyword evidence="3" id="KW-0813">Transport</keyword>
<dbReference type="OrthoDB" id="3177005at2"/>
<keyword evidence="5 8" id="KW-0812">Transmembrane</keyword>
<dbReference type="EMBL" id="FNGO01000017">
    <property type="protein sequence ID" value="SDM12798.1"/>
    <property type="molecule type" value="Genomic_DNA"/>
</dbReference>
<keyword evidence="10" id="KW-1185">Reference proteome</keyword>
<dbReference type="RefSeq" id="WP_159429893.1">
    <property type="nucleotide sequence ID" value="NZ_FNGO01000017.1"/>
</dbReference>
<feature type="transmembrane region" description="Helical" evidence="8">
    <location>
        <begin position="217"/>
        <end position="235"/>
    </location>
</feature>
<dbReference type="PANTHER" id="PTHR34979">
    <property type="entry name" value="INNER MEMBRANE PROTEIN YGAZ"/>
    <property type="match status" value="1"/>
</dbReference>
<comment type="similarity">
    <text evidence="2">Belongs to the AzlC family.</text>
</comment>
<gene>
    <name evidence="9" type="ORF">SAMN04488692_11756</name>
</gene>
<dbReference type="GO" id="GO:0005886">
    <property type="term" value="C:plasma membrane"/>
    <property type="evidence" value="ECO:0007669"/>
    <property type="project" value="UniProtKB-SubCell"/>
</dbReference>
<protein>
    <submittedName>
        <fullName evidence="9">4-azaleucine resistance probable transporter AzlC</fullName>
    </submittedName>
</protein>
<feature type="transmembrane region" description="Helical" evidence="8">
    <location>
        <begin position="194"/>
        <end position="211"/>
    </location>
</feature>
<evidence type="ECO:0000256" key="8">
    <source>
        <dbReference type="SAM" id="Phobius"/>
    </source>
</evidence>
<evidence type="ECO:0000256" key="1">
    <source>
        <dbReference type="ARBA" id="ARBA00004651"/>
    </source>
</evidence>
<sequence>MEEIKRQCTYYELLLSGLKASLPVGIGYLPIALTFGVIASSQGLPLVVIVAMSAFVYAGASQFVALNVIAAGAGPAGLILTTFFVNLRHLLMTATTSEKFRGESKGWLAFVSYGITDEVFSLIATDSRRRLSRPYALGVISLPYLAWVGGSAAGAVMGGVIPAVLEASMEIALYAMFIGLLVPEVKNSRSKLNVAFIALGLSSIFHWLPLLDLSEGWTITLTTLIAALFGAFFLGEEGTTYESD</sequence>
<evidence type="ECO:0000256" key="6">
    <source>
        <dbReference type="ARBA" id="ARBA00022989"/>
    </source>
</evidence>
<feature type="transmembrane region" description="Helical" evidence="8">
    <location>
        <begin position="64"/>
        <end position="87"/>
    </location>
</feature>
<reference evidence="9 10" key="1">
    <citation type="submission" date="2016-10" db="EMBL/GenBank/DDBJ databases">
        <authorList>
            <person name="de Groot N.N."/>
        </authorList>
    </citation>
    <scope>NUCLEOTIDE SEQUENCE [LARGE SCALE GENOMIC DNA]</scope>
    <source>
        <strain evidence="9 10">SLAS-1</strain>
    </source>
</reference>
<accession>A0A1G9QP74</accession>
<organism evidence="9 10">
    <name type="scientific">Halarsenatibacter silvermanii</name>
    <dbReference type="NCBI Taxonomy" id="321763"/>
    <lineage>
        <taxon>Bacteria</taxon>
        <taxon>Bacillati</taxon>
        <taxon>Bacillota</taxon>
        <taxon>Clostridia</taxon>
        <taxon>Halanaerobiales</taxon>
        <taxon>Halarsenatibacteraceae</taxon>
        <taxon>Halarsenatibacter</taxon>
    </lineage>
</organism>
<evidence type="ECO:0000256" key="3">
    <source>
        <dbReference type="ARBA" id="ARBA00022448"/>
    </source>
</evidence>
<name>A0A1G9QP74_9FIRM</name>
<dbReference type="AlphaFoldDB" id="A0A1G9QP74"/>
<evidence type="ECO:0000313" key="9">
    <source>
        <dbReference type="EMBL" id="SDM12798.1"/>
    </source>
</evidence>
<keyword evidence="7 8" id="KW-0472">Membrane</keyword>
<dbReference type="Proteomes" id="UP000199476">
    <property type="component" value="Unassembled WGS sequence"/>
</dbReference>
<dbReference type="GO" id="GO:1903785">
    <property type="term" value="P:L-valine transmembrane transport"/>
    <property type="evidence" value="ECO:0007669"/>
    <property type="project" value="TreeGrafter"/>
</dbReference>
<dbReference type="PANTHER" id="PTHR34979:SF1">
    <property type="entry name" value="INNER MEMBRANE PROTEIN YGAZ"/>
    <property type="match status" value="1"/>
</dbReference>
<keyword evidence="4" id="KW-1003">Cell membrane</keyword>
<evidence type="ECO:0000313" key="10">
    <source>
        <dbReference type="Proteomes" id="UP000199476"/>
    </source>
</evidence>